<dbReference type="PANTHER" id="PTHR42776:SF28">
    <property type="entry name" value="GLUTAMYL ENDOPEPTIDASE, CHLOROPLASTIC-RELATED"/>
    <property type="match status" value="1"/>
</dbReference>
<feature type="chain" id="PRO_5046867465" evidence="3">
    <location>
        <begin position="23"/>
        <end position="861"/>
    </location>
</feature>
<dbReference type="PANTHER" id="PTHR42776">
    <property type="entry name" value="SERINE PEPTIDASE S9 FAMILY MEMBER"/>
    <property type="match status" value="1"/>
</dbReference>
<evidence type="ECO:0000259" key="4">
    <source>
        <dbReference type="Pfam" id="PF00326"/>
    </source>
</evidence>
<name>A0ABU9E9L6_9BACT</name>
<dbReference type="Pfam" id="PF00326">
    <property type="entry name" value="Peptidase_S9"/>
    <property type="match status" value="1"/>
</dbReference>
<dbReference type="SUPFAM" id="SSF82171">
    <property type="entry name" value="DPP6 N-terminal domain-like"/>
    <property type="match status" value="1"/>
</dbReference>
<dbReference type="Gene3D" id="2.120.10.30">
    <property type="entry name" value="TolB, C-terminal domain"/>
    <property type="match status" value="1"/>
</dbReference>
<evidence type="ECO:0000313" key="5">
    <source>
        <dbReference type="EMBL" id="MEK9500752.1"/>
    </source>
</evidence>
<evidence type="ECO:0000256" key="2">
    <source>
        <dbReference type="SAM" id="MobiDB-lite"/>
    </source>
</evidence>
<dbReference type="InterPro" id="IPR011042">
    <property type="entry name" value="6-blade_b-propeller_TolB-like"/>
</dbReference>
<sequence>MTIPFVRSAAAAALLAFAPGLAAQGPSAPDTTTGPDWRDDPVLTAQQFMTPPDEIAEAALAPRWLNVTLSSPNADRTWFLDEVGDGPVGMDTFSKPQHELGGLFIDFQANRDRRLTIRNNAGIDLISATDGRTVSIDVPDGARVSNAEWSPDGSRVAFFAHFDDATHIYVADAASGDSERITSRPVLATMVTSFEWTAGGSAIATVLVPSDRDPMPSPPAVPMGPQVKVTEEGQNALRTYASLMATPHDEDLLEWHATGQLALVSADGGDVTEVGEPAMIRGLDPSPTGEHVIVTRMVRPFSYVVPVSQFGRVEELWDLDGNVLVTLDETELNTGVRDTGDDDEEAEEGPAERRQLAWRADGAGLTFLQQEPAPAETPDEASDEEEERPNRRMDRVMQWEAPFAEGTETVVYETSTRMQSHQFGSDMTTLFITERQGQNVHQYAVFLDDPETKHTLKRWANDDFYARPGSLLTEGGLGASTVRTSADGTAVFYTGVEYDEDPLTNGPRSFVDRVSIRTGDDERIFEGSNDGEYERVTEVIDPDAGIFIVDRESPTEIEQSYRVEGSTRTQLTENVDYTPDLTAAPVERFVVTRPDGFRFRVSVTLPPGYQQGTRLPAMFWFYPREYDDQESYDEGARTYNKNAFPGFGSRSMEYLVRLGYAVVEPDAPIVGPQGRMNDNYEHDLRNNLAAVIDELDAREIIDRRRLGLGGHSYGAFSTVNAMVHTPFFKAGIAGDGNYNRTLTPMAFQSERRWLWEAKDVYLSMSPFMHANNLTGALLMYHGLQDQNVGTHPSHSPRLFHALNGLNKDAAMYNYPFEDHGPATRETILDLWARWTAWLDLHLKDGEGTSRPVTFDDVDGAN</sequence>
<feature type="domain" description="Peptidase S9 prolyl oligopeptidase catalytic" evidence="4">
    <location>
        <begin position="651"/>
        <end position="843"/>
    </location>
</feature>
<evidence type="ECO:0000256" key="3">
    <source>
        <dbReference type="SAM" id="SignalP"/>
    </source>
</evidence>
<keyword evidence="6" id="KW-1185">Reference proteome</keyword>
<feature type="region of interest" description="Disordered" evidence="2">
    <location>
        <begin position="369"/>
        <end position="393"/>
    </location>
</feature>
<reference evidence="5 6" key="1">
    <citation type="submission" date="2024-02" db="EMBL/GenBank/DDBJ databases">
        <title>A novel Gemmatimonadota bacterium.</title>
        <authorList>
            <person name="Du Z.-J."/>
            <person name="Ye Y.-Q."/>
        </authorList>
    </citation>
    <scope>NUCLEOTIDE SEQUENCE [LARGE SCALE GENOMIC DNA]</scope>
    <source>
        <strain evidence="5 6">DH-20</strain>
    </source>
</reference>
<dbReference type="InterPro" id="IPR029058">
    <property type="entry name" value="AB_hydrolase_fold"/>
</dbReference>
<feature type="region of interest" description="Disordered" evidence="2">
    <location>
        <begin position="334"/>
        <end position="355"/>
    </location>
</feature>
<dbReference type="InterPro" id="IPR001375">
    <property type="entry name" value="Peptidase_S9_cat"/>
</dbReference>
<keyword evidence="3" id="KW-0732">Signal</keyword>
<evidence type="ECO:0000256" key="1">
    <source>
        <dbReference type="ARBA" id="ARBA00022801"/>
    </source>
</evidence>
<dbReference type="Gene3D" id="3.40.50.1820">
    <property type="entry name" value="alpha/beta hydrolase"/>
    <property type="match status" value="1"/>
</dbReference>
<dbReference type="SUPFAM" id="SSF53474">
    <property type="entry name" value="alpha/beta-Hydrolases"/>
    <property type="match status" value="1"/>
</dbReference>
<protein>
    <submittedName>
        <fullName evidence="5">Prolyl oligopeptidase family serine peptidase</fullName>
    </submittedName>
</protein>
<dbReference type="EMBL" id="JBBHLI010000003">
    <property type="protein sequence ID" value="MEK9500752.1"/>
    <property type="molecule type" value="Genomic_DNA"/>
</dbReference>
<proteinExistence type="predicted"/>
<keyword evidence="1" id="KW-0378">Hydrolase</keyword>
<feature type="compositionally biased region" description="Acidic residues" evidence="2">
    <location>
        <begin position="340"/>
        <end position="349"/>
    </location>
</feature>
<feature type="compositionally biased region" description="Acidic residues" evidence="2">
    <location>
        <begin position="377"/>
        <end position="387"/>
    </location>
</feature>
<feature type="signal peptide" evidence="3">
    <location>
        <begin position="1"/>
        <end position="22"/>
    </location>
</feature>
<evidence type="ECO:0000313" key="6">
    <source>
        <dbReference type="Proteomes" id="UP001484239"/>
    </source>
</evidence>
<dbReference type="RefSeq" id="WP_405286598.1">
    <property type="nucleotide sequence ID" value="NZ_JBBHLI010000003.1"/>
</dbReference>
<gene>
    <name evidence="5" type="ORF">WI372_07175</name>
</gene>
<accession>A0ABU9E9L6</accession>
<dbReference type="Proteomes" id="UP001484239">
    <property type="component" value="Unassembled WGS sequence"/>
</dbReference>
<comment type="caution">
    <text evidence="5">The sequence shown here is derived from an EMBL/GenBank/DDBJ whole genome shotgun (WGS) entry which is preliminary data.</text>
</comment>
<organism evidence="5 6">
    <name type="scientific">Gaopeijia maritima</name>
    <dbReference type="NCBI Taxonomy" id="3119007"/>
    <lineage>
        <taxon>Bacteria</taxon>
        <taxon>Pseudomonadati</taxon>
        <taxon>Gemmatimonadota</taxon>
        <taxon>Longimicrobiia</taxon>
        <taxon>Gaopeijiales</taxon>
        <taxon>Gaopeijiaceae</taxon>
        <taxon>Gaopeijia</taxon>
    </lineage>
</organism>